<protein>
    <submittedName>
        <fullName evidence="2">Uncharacterized protein</fullName>
    </submittedName>
</protein>
<feature type="region of interest" description="Disordered" evidence="1">
    <location>
        <begin position="37"/>
        <end position="60"/>
    </location>
</feature>
<name>A0A9D4NMQ5_DREPO</name>
<dbReference type="AlphaFoldDB" id="A0A9D4NMQ5"/>
<proteinExistence type="predicted"/>
<comment type="caution">
    <text evidence="2">The sequence shown here is derived from an EMBL/GenBank/DDBJ whole genome shotgun (WGS) entry which is preliminary data.</text>
</comment>
<keyword evidence="3" id="KW-1185">Reference proteome</keyword>
<accession>A0A9D4NMQ5</accession>
<organism evidence="2 3">
    <name type="scientific">Dreissena polymorpha</name>
    <name type="common">Zebra mussel</name>
    <name type="synonym">Mytilus polymorpha</name>
    <dbReference type="NCBI Taxonomy" id="45954"/>
    <lineage>
        <taxon>Eukaryota</taxon>
        <taxon>Metazoa</taxon>
        <taxon>Spiralia</taxon>
        <taxon>Lophotrochozoa</taxon>
        <taxon>Mollusca</taxon>
        <taxon>Bivalvia</taxon>
        <taxon>Autobranchia</taxon>
        <taxon>Heteroconchia</taxon>
        <taxon>Euheterodonta</taxon>
        <taxon>Imparidentia</taxon>
        <taxon>Neoheterodontei</taxon>
        <taxon>Myida</taxon>
        <taxon>Dreissenoidea</taxon>
        <taxon>Dreissenidae</taxon>
        <taxon>Dreissena</taxon>
    </lineage>
</organism>
<reference evidence="2" key="1">
    <citation type="journal article" date="2019" name="bioRxiv">
        <title>The Genome of the Zebra Mussel, Dreissena polymorpha: A Resource for Invasive Species Research.</title>
        <authorList>
            <person name="McCartney M.A."/>
            <person name="Auch B."/>
            <person name="Kono T."/>
            <person name="Mallez S."/>
            <person name="Zhang Y."/>
            <person name="Obille A."/>
            <person name="Becker A."/>
            <person name="Abrahante J.E."/>
            <person name="Garbe J."/>
            <person name="Badalamenti J.P."/>
            <person name="Herman A."/>
            <person name="Mangelson H."/>
            <person name="Liachko I."/>
            <person name="Sullivan S."/>
            <person name="Sone E.D."/>
            <person name="Koren S."/>
            <person name="Silverstein K.A.T."/>
            <person name="Beckman K.B."/>
            <person name="Gohl D.M."/>
        </authorList>
    </citation>
    <scope>NUCLEOTIDE SEQUENCE</scope>
    <source>
        <strain evidence="2">Duluth1</strain>
        <tissue evidence="2">Whole animal</tissue>
    </source>
</reference>
<sequence>MKYSVLMKAKAVAQVSRLAGQIAKEAMRELAALNVQVTSESDEGYQPQTHGDTAKRPSTE</sequence>
<dbReference type="EMBL" id="JAIWYP010000001">
    <property type="protein sequence ID" value="KAH3897578.1"/>
    <property type="molecule type" value="Genomic_DNA"/>
</dbReference>
<reference evidence="2" key="2">
    <citation type="submission" date="2020-11" db="EMBL/GenBank/DDBJ databases">
        <authorList>
            <person name="McCartney M.A."/>
            <person name="Auch B."/>
            <person name="Kono T."/>
            <person name="Mallez S."/>
            <person name="Becker A."/>
            <person name="Gohl D.M."/>
            <person name="Silverstein K.A.T."/>
            <person name="Koren S."/>
            <person name="Bechman K.B."/>
            <person name="Herman A."/>
            <person name="Abrahante J.E."/>
            <person name="Garbe J."/>
        </authorList>
    </citation>
    <scope>NUCLEOTIDE SEQUENCE</scope>
    <source>
        <strain evidence="2">Duluth1</strain>
        <tissue evidence="2">Whole animal</tissue>
    </source>
</reference>
<evidence type="ECO:0000313" key="2">
    <source>
        <dbReference type="EMBL" id="KAH3897578.1"/>
    </source>
</evidence>
<evidence type="ECO:0000313" key="3">
    <source>
        <dbReference type="Proteomes" id="UP000828390"/>
    </source>
</evidence>
<dbReference type="Proteomes" id="UP000828390">
    <property type="component" value="Unassembled WGS sequence"/>
</dbReference>
<gene>
    <name evidence="2" type="ORF">DPMN_021766</name>
</gene>
<evidence type="ECO:0000256" key="1">
    <source>
        <dbReference type="SAM" id="MobiDB-lite"/>
    </source>
</evidence>